<dbReference type="EMBL" id="JBHMDM010000004">
    <property type="protein sequence ID" value="MFB9376679.1"/>
    <property type="molecule type" value="Genomic_DNA"/>
</dbReference>
<accession>A0ABV5LRI2</accession>
<protein>
    <submittedName>
        <fullName evidence="3">SpoIID/LytB domain-containing protein</fullName>
    </submittedName>
</protein>
<gene>
    <name evidence="3" type="ORF">ACFFVI_06830</name>
</gene>
<keyword evidence="4" id="KW-1185">Reference proteome</keyword>
<comment type="caution">
    <text evidence="3">The sequence shown here is derived from an EMBL/GenBank/DDBJ whole genome shotgun (WGS) entry which is preliminary data.</text>
</comment>
<dbReference type="InterPro" id="IPR013486">
    <property type="entry name" value="SpoIID/LytB"/>
</dbReference>
<feature type="chain" id="PRO_5045533408" evidence="1">
    <location>
        <begin position="29"/>
        <end position="616"/>
    </location>
</feature>
<dbReference type="Proteomes" id="UP001589748">
    <property type="component" value="Unassembled WGS sequence"/>
</dbReference>
<organism evidence="3 4">
    <name type="scientific">Kineococcus gynurae</name>
    <dbReference type="NCBI Taxonomy" id="452979"/>
    <lineage>
        <taxon>Bacteria</taxon>
        <taxon>Bacillati</taxon>
        <taxon>Actinomycetota</taxon>
        <taxon>Actinomycetes</taxon>
        <taxon>Kineosporiales</taxon>
        <taxon>Kineosporiaceae</taxon>
        <taxon>Kineococcus</taxon>
    </lineage>
</organism>
<name>A0ABV5LRI2_9ACTN</name>
<evidence type="ECO:0000259" key="2">
    <source>
        <dbReference type="Pfam" id="PF08486"/>
    </source>
</evidence>
<dbReference type="NCBIfam" id="TIGR02669">
    <property type="entry name" value="SpoIID_LytB"/>
    <property type="match status" value="1"/>
</dbReference>
<proteinExistence type="predicted"/>
<feature type="domain" description="Sporulation stage II protein D amidase enhancer LytB N-terminal" evidence="2">
    <location>
        <begin position="185"/>
        <end position="282"/>
    </location>
</feature>
<dbReference type="InterPro" id="IPR013207">
    <property type="entry name" value="LGFP"/>
</dbReference>
<keyword evidence="1" id="KW-0732">Signal</keyword>
<evidence type="ECO:0000313" key="3">
    <source>
        <dbReference type="EMBL" id="MFB9376679.1"/>
    </source>
</evidence>
<dbReference type="RefSeq" id="WP_380135958.1">
    <property type="nucleotide sequence ID" value="NZ_JBHLUI010000003.1"/>
</dbReference>
<dbReference type="Pfam" id="PF08310">
    <property type="entry name" value="LGFP"/>
    <property type="match status" value="4"/>
</dbReference>
<dbReference type="Pfam" id="PF08486">
    <property type="entry name" value="SpoIID"/>
    <property type="match status" value="1"/>
</dbReference>
<reference evidence="3 4" key="1">
    <citation type="submission" date="2024-09" db="EMBL/GenBank/DDBJ databases">
        <authorList>
            <person name="Sun Q."/>
            <person name="Mori K."/>
        </authorList>
    </citation>
    <scope>NUCLEOTIDE SEQUENCE [LARGE SCALE GENOMIC DNA]</scope>
    <source>
        <strain evidence="3 4">TISTR 1856</strain>
    </source>
</reference>
<evidence type="ECO:0000313" key="4">
    <source>
        <dbReference type="Proteomes" id="UP001589748"/>
    </source>
</evidence>
<dbReference type="InterPro" id="IPR013693">
    <property type="entry name" value="SpoIID/LytB_N"/>
</dbReference>
<evidence type="ECO:0000256" key="1">
    <source>
        <dbReference type="SAM" id="SignalP"/>
    </source>
</evidence>
<sequence>MRLRRVLSAAVGAGAVAALLLPATAAQAAETYPAPVSGAWTLTGQGYGHGYGLSQWGAQSRALAGQDYRRILGDYYPGTTVGDRDDRGLRVQITRVSGSEVYLHSAGAAPLRVGERTVPQSQRVQVKFENGALQLTAWEPGWRLVWSDRWTSVPTISGDDGIWIERADGSGNRYRGTVSIPLTERITPVNNVSLEEYLLGVVPRESPSWFAGEALKAQAVAARSYALSTLRPASSPYDLCDSESCQVYGGVQQRASNGAIQELQPASTTAAVRATAGEIREYAGAPAFTQFSSSNGGFMATGSKPYLRAGEDYWSSPAGKVSQDTVAGWTAQLPVATVARNCPAGGALRSMTVTARDGSGPWGGRVTGLFLRCSTGDRALSGPSVARFGGALRSSLWNVVPGGSAQIASTWQRLGAAEGVLGAPTTPIFALPQVEGSYQRFEEGNVYWSPRSGASAVRGAILGKWAALGYENSVLGFPTTNEGPVTKGGIGQQFLNGSIYFSPRTGAHEVHGSIRQKWISLGWEAGYLGLPTTDEIRLRAGAFSAFEGGSIYFSPASGTHVVRGAIRDAWGRVGWENGRLGYPTSDEYDVPGGKRSDFQGGAITWTPGGGAVVTYR</sequence>
<feature type="signal peptide" evidence="1">
    <location>
        <begin position="1"/>
        <end position="28"/>
    </location>
</feature>